<organism evidence="1 2">
    <name type="scientific">Armillaria gallica</name>
    <name type="common">Bulbous honey fungus</name>
    <name type="synonym">Armillaria bulbosa</name>
    <dbReference type="NCBI Taxonomy" id="47427"/>
    <lineage>
        <taxon>Eukaryota</taxon>
        <taxon>Fungi</taxon>
        <taxon>Dikarya</taxon>
        <taxon>Basidiomycota</taxon>
        <taxon>Agaricomycotina</taxon>
        <taxon>Agaricomycetes</taxon>
        <taxon>Agaricomycetidae</taxon>
        <taxon>Agaricales</taxon>
        <taxon>Marasmiineae</taxon>
        <taxon>Physalacriaceae</taxon>
        <taxon>Armillaria</taxon>
    </lineage>
</organism>
<dbReference type="AlphaFoldDB" id="A0A2H3CX72"/>
<evidence type="ECO:0000313" key="2">
    <source>
        <dbReference type="Proteomes" id="UP000217790"/>
    </source>
</evidence>
<accession>A0A2H3CX72</accession>
<dbReference type="EMBL" id="KZ293677">
    <property type="protein sequence ID" value="PBK87615.1"/>
    <property type="molecule type" value="Genomic_DNA"/>
</dbReference>
<dbReference type="InParanoid" id="A0A2H3CX72"/>
<keyword evidence="2" id="KW-1185">Reference proteome</keyword>
<gene>
    <name evidence="1" type="ORF">ARMGADRAFT_1085289</name>
</gene>
<name>A0A2H3CX72_ARMGA</name>
<protein>
    <submittedName>
        <fullName evidence="1">Uncharacterized protein</fullName>
    </submittedName>
</protein>
<evidence type="ECO:0000313" key="1">
    <source>
        <dbReference type="EMBL" id="PBK87615.1"/>
    </source>
</evidence>
<sequence length="177" mass="19589">MLFSENKDVGLSNFAGLSPFTCVEQACWKRSSSPRSSPRSQTAQKSSFHPYLFVPVPGARRTTASSSSSLMPFESWRMKPYVDDRKETSVTTTAVSSFLMDTYGKILLTKIVISLPTSSCPTFRALSADANLNAALPYSRVLEYIPGMFASYFPLKHNLLNDCPSCYLLATGWRSLS</sequence>
<reference evidence="2" key="1">
    <citation type="journal article" date="2017" name="Nat. Ecol. Evol.">
        <title>Genome expansion and lineage-specific genetic innovations in the forest pathogenic fungi Armillaria.</title>
        <authorList>
            <person name="Sipos G."/>
            <person name="Prasanna A.N."/>
            <person name="Walter M.C."/>
            <person name="O'Connor E."/>
            <person name="Balint B."/>
            <person name="Krizsan K."/>
            <person name="Kiss B."/>
            <person name="Hess J."/>
            <person name="Varga T."/>
            <person name="Slot J."/>
            <person name="Riley R."/>
            <person name="Boka B."/>
            <person name="Rigling D."/>
            <person name="Barry K."/>
            <person name="Lee J."/>
            <person name="Mihaltcheva S."/>
            <person name="LaButti K."/>
            <person name="Lipzen A."/>
            <person name="Waldron R."/>
            <person name="Moloney N.M."/>
            <person name="Sperisen C."/>
            <person name="Kredics L."/>
            <person name="Vagvoelgyi C."/>
            <person name="Patrignani A."/>
            <person name="Fitzpatrick D."/>
            <person name="Nagy I."/>
            <person name="Doyle S."/>
            <person name="Anderson J.B."/>
            <person name="Grigoriev I.V."/>
            <person name="Gueldener U."/>
            <person name="Muensterkoetter M."/>
            <person name="Nagy L.G."/>
        </authorList>
    </citation>
    <scope>NUCLEOTIDE SEQUENCE [LARGE SCALE GENOMIC DNA]</scope>
    <source>
        <strain evidence="2">Ar21-2</strain>
    </source>
</reference>
<proteinExistence type="predicted"/>
<dbReference type="Proteomes" id="UP000217790">
    <property type="component" value="Unassembled WGS sequence"/>
</dbReference>